<sequence length="92" mass="10380">MKLSTLNILVFGILVTFTCLCRSDGDGNGDECASCKFGPGYPQNCPSSCFPSQRDFYDSYDGAFPDCSNNFFNPLCKETKPYRYRQQRPYNG</sequence>
<reference evidence="2" key="1">
    <citation type="submission" date="2021-03" db="EMBL/GenBank/DDBJ databases">
        <title>Chromosome level genome of the anhydrobiotic midge Polypedilum vanderplanki.</title>
        <authorList>
            <person name="Yoshida Y."/>
            <person name="Kikawada T."/>
            <person name="Gusev O."/>
        </authorList>
    </citation>
    <scope>NUCLEOTIDE SEQUENCE</scope>
    <source>
        <strain evidence="2">NIAS01</strain>
        <tissue evidence="2">Whole body or cell culture</tissue>
    </source>
</reference>
<evidence type="ECO:0008006" key="4">
    <source>
        <dbReference type="Google" id="ProtNLM"/>
    </source>
</evidence>
<keyword evidence="3" id="KW-1185">Reference proteome</keyword>
<evidence type="ECO:0000313" key="3">
    <source>
        <dbReference type="Proteomes" id="UP001107558"/>
    </source>
</evidence>
<protein>
    <recommendedName>
        <fullName evidence="4">Secreted protein</fullName>
    </recommendedName>
</protein>
<name>A0A9J6BAI9_POLVA</name>
<feature type="signal peptide" evidence="1">
    <location>
        <begin position="1"/>
        <end position="23"/>
    </location>
</feature>
<comment type="caution">
    <text evidence="2">The sequence shown here is derived from an EMBL/GenBank/DDBJ whole genome shotgun (WGS) entry which is preliminary data.</text>
</comment>
<dbReference type="EMBL" id="JADBJN010000004">
    <property type="protein sequence ID" value="KAG5666622.1"/>
    <property type="molecule type" value="Genomic_DNA"/>
</dbReference>
<proteinExistence type="predicted"/>
<evidence type="ECO:0000256" key="1">
    <source>
        <dbReference type="SAM" id="SignalP"/>
    </source>
</evidence>
<evidence type="ECO:0000313" key="2">
    <source>
        <dbReference type="EMBL" id="KAG5666622.1"/>
    </source>
</evidence>
<organism evidence="2 3">
    <name type="scientific">Polypedilum vanderplanki</name>
    <name type="common">Sleeping chironomid midge</name>
    <dbReference type="NCBI Taxonomy" id="319348"/>
    <lineage>
        <taxon>Eukaryota</taxon>
        <taxon>Metazoa</taxon>
        <taxon>Ecdysozoa</taxon>
        <taxon>Arthropoda</taxon>
        <taxon>Hexapoda</taxon>
        <taxon>Insecta</taxon>
        <taxon>Pterygota</taxon>
        <taxon>Neoptera</taxon>
        <taxon>Endopterygota</taxon>
        <taxon>Diptera</taxon>
        <taxon>Nematocera</taxon>
        <taxon>Chironomoidea</taxon>
        <taxon>Chironomidae</taxon>
        <taxon>Chironominae</taxon>
        <taxon>Polypedilum</taxon>
        <taxon>Polypedilum</taxon>
    </lineage>
</organism>
<accession>A0A9J6BAI9</accession>
<keyword evidence="1" id="KW-0732">Signal</keyword>
<dbReference type="Proteomes" id="UP001107558">
    <property type="component" value="Chromosome 4"/>
</dbReference>
<gene>
    <name evidence="2" type="ORF">PVAND_014638</name>
</gene>
<dbReference type="AlphaFoldDB" id="A0A9J6BAI9"/>
<feature type="chain" id="PRO_5039899857" description="Secreted protein" evidence="1">
    <location>
        <begin position="24"/>
        <end position="92"/>
    </location>
</feature>